<dbReference type="FunFam" id="1.10.287.130:FF:000001">
    <property type="entry name" value="Two-component sensor histidine kinase"/>
    <property type="match status" value="1"/>
</dbReference>
<evidence type="ECO:0000256" key="1">
    <source>
        <dbReference type="ARBA" id="ARBA00000085"/>
    </source>
</evidence>
<gene>
    <name evidence="8" type="ORF">GNF77_18335</name>
</gene>
<evidence type="ECO:0000256" key="3">
    <source>
        <dbReference type="ARBA" id="ARBA00022553"/>
    </source>
</evidence>
<dbReference type="AlphaFoldDB" id="A0AAW9ILL9"/>
<evidence type="ECO:0000256" key="5">
    <source>
        <dbReference type="ARBA" id="ARBA00022777"/>
    </source>
</evidence>
<accession>A0AAW9ILL9</accession>
<evidence type="ECO:0000259" key="7">
    <source>
        <dbReference type="SMART" id="SM00388"/>
    </source>
</evidence>
<dbReference type="GO" id="GO:0005886">
    <property type="term" value="C:plasma membrane"/>
    <property type="evidence" value="ECO:0007669"/>
    <property type="project" value="TreeGrafter"/>
</dbReference>
<proteinExistence type="predicted"/>
<dbReference type="Proteomes" id="UP001292368">
    <property type="component" value="Unassembled WGS sequence"/>
</dbReference>
<dbReference type="RefSeq" id="WP_322382567.1">
    <property type="nucleotide sequence ID" value="NZ_WNVM01000818.1"/>
</dbReference>
<dbReference type="InterPro" id="IPR050351">
    <property type="entry name" value="BphY/WalK/GraS-like"/>
</dbReference>
<evidence type="ECO:0000313" key="9">
    <source>
        <dbReference type="Proteomes" id="UP001292368"/>
    </source>
</evidence>
<dbReference type="GO" id="GO:0000155">
    <property type="term" value="F:phosphorelay sensor kinase activity"/>
    <property type="evidence" value="ECO:0007669"/>
    <property type="project" value="InterPro"/>
</dbReference>
<dbReference type="InterPro" id="IPR036097">
    <property type="entry name" value="HisK_dim/P_sf"/>
</dbReference>
<organism evidence="8 9">
    <name type="scientific">Clostridium perfringens</name>
    <dbReference type="NCBI Taxonomy" id="1502"/>
    <lineage>
        <taxon>Bacteria</taxon>
        <taxon>Bacillati</taxon>
        <taxon>Bacillota</taxon>
        <taxon>Clostridia</taxon>
        <taxon>Eubacteriales</taxon>
        <taxon>Clostridiaceae</taxon>
        <taxon>Clostridium</taxon>
    </lineage>
</organism>
<evidence type="ECO:0000256" key="6">
    <source>
        <dbReference type="ARBA" id="ARBA00023012"/>
    </source>
</evidence>
<dbReference type="PANTHER" id="PTHR45453:SF1">
    <property type="entry name" value="PHOSPHATE REGULON SENSOR PROTEIN PHOR"/>
    <property type="match status" value="1"/>
</dbReference>
<keyword evidence="5" id="KW-0418">Kinase</keyword>
<protein>
    <recommendedName>
        <fullName evidence="2">histidine kinase</fullName>
        <ecNumber evidence="2">2.7.13.3</ecNumber>
    </recommendedName>
</protein>
<dbReference type="GO" id="GO:0004721">
    <property type="term" value="F:phosphoprotein phosphatase activity"/>
    <property type="evidence" value="ECO:0007669"/>
    <property type="project" value="TreeGrafter"/>
</dbReference>
<dbReference type="PANTHER" id="PTHR45453">
    <property type="entry name" value="PHOSPHATE REGULON SENSOR PROTEIN PHOR"/>
    <property type="match status" value="1"/>
</dbReference>
<dbReference type="CDD" id="cd00082">
    <property type="entry name" value="HisKA"/>
    <property type="match status" value="1"/>
</dbReference>
<feature type="domain" description="Signal transduction histidine kinase dimerisation/phosphoacceptor" evidence="7">
    <location>
        <begin position="3"/>
        <end position="69"/>
    </location>
</feature>
<feature type="non-terminal residue" evidence="8">
    <location>
        <position position="128"/>
    </location>
</feature>
<reference evidence="8" key="1">
    <citation type="submission" date="2019-11" db="EMBL/GenBank/DDBJ databases">
        <title>Characterization of Clostridium perfringens isolates from swine manure treated agricultural soils.</title>
        <authorList>
            <person name="Wushke S.T."/>
        </authorList>
    </citation>
    <scope>NUCLEOTIDE SEQUENCE</scope>
    <source>
        <strain evidence="8">V2</strain>
    </source>
</reference>
<comment type="catalytic activity">
    <reaction evidence="1">
        <text>ATP + protein L-histidine = ADP + protein N-phospho-L-histidine.</text>
        <dbReference type="EC" id="2.7.13.3"/>
    </reaction>
</comment>
<evidence type="ECO:0000256" key="2">
    <source>
        <dbReference type="ARBA" id="ARBA00012438"/>
    </source>
</evidence>
<sequence>DNMQKEFIANVSHDLKTPLSVIRANSEVIKDGLVSGEEVNEYASNIIKEVDNLTELVSEILTLSRLKDNNKLIKLSKCSLKEFIEESHSRLICYLKNDENLGYKLELKKDDNLINRNIFILIDKNYLF</sequence>
<comment type="caution">
    <text evidence="8">The sequence shown here is derived from an EMBL/GenBank/DDBJ whole genome shotgun (WGS) entry which is preliminary data.</text>
</comment>
<name>A0AAW9ILL9_CLOPF</name>
<keyword evidence="4" id="KW-0808">Transferase</keyword>
<dbReference type="Pfam" id="PF00512">
    <property type="entry name" value="HisKA"/>
    <property type="match status" value="1"/>
</dbReference>
<keyword evidence="6" id="KW-0902">Two-component regulatory system</keyword>
<dbReference type="InterPro" id="IPR003661">
    <property type="entry name" value="HisK_dim/P_dom"/>
</dbReference>
<dbReference type="Gene3D" id="1.10.287.130">
    <property type="match status" value="1"/>
</dbReference>
<dbReference type="GO" id="GO:0016036">
    <property type="term" value="P:cellular response to phosphate starvation"/>
    <property type="evidence" value="ECO:0007669"/>
    <property type="project" value="TreeGrafter"/>
</dbReference>
<feature type="non-terminal residue" evidence="8">
    <location>
        <position position="1"/>
    </location>
</feature>
<dbReference type="SMART" id="SM00388">
    <property type="entry name" value="HisKA"/>
    <property type="match status" value="1"/>
</dbReference>
<dbReference type="EMBL" id="WNVM01000818">
    <property type="protein sequence ID" value="MDZ5010815.1"/>
    <property type="molecule type" value="Genomic_DNA"/>
</dbReference>
<dbReference type="SUPFAM" id="SSF47384">
    <property type="entry name" value="Homodimeric domain of signal transducing histidine kinase"/>
    <property type="match status" value="1"/>
</dbReference>
<keyword evidence="3" id="KW-0597">Phosphoprotein</keyword>
<evidence type="ECO:0000313" key="8">
    <source>
        <dbReference type="EMBL" id="MDZ5010815.1"/>
    </source>
</evidence>
<dbReference type="EC" id="2.7.13.3" evidence="2"/>
<evidence type="ECO:0000256" key="4">
    <source>
        <dbReference type="ARBA" id="ARBA00022679"/>
    </source>
</evidence>